<dbReference type="InterPro" id="IPR015343">
    <property type="entry name" value="PEX1-N-lobe"/>
</dbReference>
<dbReference type="OMA" id="ESHMHEN"/>
<dbReference type="GO" id="GO:0016887">
    <property type="term" value="F:ATP hydrolysis activity"/>
    <property type="evidence" value="ECO:0007669"/>
    <property type="project" value="InterPro"/>
</dbReference>
<dbReference type="Pfam" id="PF09263">
    <property type="entry name" value="PEX-2N"/>
    <property type="match status" value="1"/>
</dbReference>
<evidence type="ECO:0000259" key="6">
    <source>
        <dbReference type="Pfam" id="PF09263"/>
    </source>
</evidence>
<gene>
    <name evidence="7" type="ORF">L798_12044</name>
</gene>
<dbReference type="GO" id="GO:0005524">
    <property type="term" value="F:ATP binding"/>
    <property type="evidence" value="ECO:0007669"/>
    <property type="project" value="UniProtKB-KW"/>
</dbReference>
<dbReference type="EMBL" id="KK853004">
    <property type="protein sequence ID" value="KDR12608.1"/>
    <property type="molecule type" value="Genomic_DNA"/>
</dbReference>
<dbReference type="InterPro" id="IPR009010">
    <property type="entry name" value="Asp_de-COase-like_dom_sf"/>
</dbReference>
<dbReference type="SUPFAM" id="SSF52540">
    <property type="entry name" value="P-loop containing nucleoside triphosphate hydrolases"/>
    <property type="match status" value="1"/>
</dbReference>
<dbReference type="CDD" id="cd00009">
    <property type="entry name" value="AAA"/>
    <property type="match status" value="1"/>
</dbReference>
<accession>A0A067R3W6</accession>
<dbReference type="InterPro" id="IPR003959">
    <property type="entry name" value="ATPase_AAA_core"/>
</dbReference>
<dbReference type="Proteomes" id="UP000027135">
    <property type="component" value="Unassembled WGS sequence"/>
</dbReference>
<evidence type="ECO:0000313" key="7">
    <source>
        <dbReference type="EMBL" id="KDR12608.1"/>
    </source>
</evidence>
<reference evidence="7 8" key="1">
    <citation type="journal article" date="2014" name="Nat. Commun.">
        <title>Molecular traces of alternative social organization in a termite genome.</title>
        <authorList>
            <person name="Terrapon N."/>
            <person name="Li C."/>
            <person name="Robertson H.M."/>
            <person name="Ji L."/>
            <person name="Meng X."/>
            <person name="Booth W."/>
            <person name="Chen Z."/>
            <person name="Childers C.P."/>
            <person name="Glastad K.M."/>
            <person name="Gokhale K."/>
            <person name="Gowin J."/>
            <person name="Gronenberg W."/>
            <person name="Hermansen R.A."/>
            <person name="Hu H."/>
            <person name="Hunt B.G."/>
            <person name="Huylmans A.K."/>
            <person name="Khalil S.M."/>
            <person name="Mitchell R.D."/>
            <person name="Munoz-Torres M.C."/>
            <person name="Mustard J.A."/>
            <person name="Pan H."/>
            <person name="Reese J.T."/>
            <person name="Scharf M.E."/>
            <person name="Sun F."/>
            <person name="Vogel H."/>
            <person name="Xiao J."/>
            <person name="Yang W."/>
            <person name="Yang Z."/>
            <person name="Yang Z."/>
            <person name="Zhou J."/>
            <person name="Zhu J."/>
            <person name="Brent C.S."/>
            <person name="Elsik C.G."/>
            <person name="Goodisman M.A."/>
            <person name="Liberles D.A."/>
            <person name="Roe R.M."/>
            <person name="Vargo E.L."/>
            <person name="Vilcinskas A."/>
            <person name="Wang J."/>
            <person name="Bornberg-Bauer E."/>
            <person name="Korb J."/>
            <person name="Zhang G."/>
            <person name="Liebig J."/>
        </authorList>
    </citation>
    <scope>NUCLEOTIDE SEQUENCE [LARGE SCALE GENOMIC DNA]</scope>
    <source>
        <tissue evidence="7">Whole organism</tissue>
    </source>
</reference>
<feature type="domain" description="ATPase AAA-type core" evidence="4">
    <location>
        <begin position="571"/>
        <end position="609"/>
    </location>
</feature>
<dbReference type="eggNOG" id="KOG0735">
    <property type="taxonomic scope" value="Eukaryota"/>
</dbReference>
<evidence type="ECO:0000259" key="5">
    <source>
        <dbReference type="Pfam" id="PF09262"/>
    </source>
</evidence>
<dbReference type="GO" id="GO:0005777">
    <property type="term" value="C:peroxisome"/>
    <property type="evidence" value="ECO:0007669"/>
    <property type="project" value="InterPro"/>
</dbReference>
<dbReference type="Gene3D" id="3.40.50.300">
    <property type="entry name" value="P-loop containing nucleotide triphosphate hydrolases"/>
    <property type="match status" value="1"/>
</dbReference>
<protein>
    <submittedName>
        <fullName evidence="7">Peroxisome biogenesis factor 1</fullName>
    </submittedName>
</protein>
<dbReference type="GO" id="GO:0007031">
    <property type="term" value="P:peroxisome organization"/>
    <property type="evidence" value="ECO:0007669"/>
    <property type="project" value="InterPro"/>
</dbReference>
<dbReference type="InterPro" id="IPR015342">
    <property type="entry name" value="PEX1-N_C-lobe"/>
</dbReference>
<dbReference type="Pfam" id="PF00004">
    <property type="entry name" value="AAA"/>
    <property type="match status" value="1"/>
</dbReference>
<evidence type="ECO:0000256" key="3">
    <source>
        <dbReference type="SAM" id="MobiDB-lite"/>
    </source>
</evidence>
<dbReference type="SUPFAM" id="SSF50692">
    <property type="entry name" value="ADC-like"/>
    <property type="match status" value="1"/>
</dbReference>
<keyword evidence="8" id="KW-1185">Reference proteome</keyword>
<dbReference type="InterPro" id="IPR027417">
    <property type="entry name" value="P-loop_NTPase"/>
</dbReference>
<feature type="domain" description="Peroxisomal ATPase PEX1 N-terminal C-lobe" evidence="5">
    <location>
        <begin position="100"/>
        <end position="174"/>
    </location>
</feature>
<dbReference type="SUPFAM" id="SSF54585">
    <property type="entry name" value="Cdc48 domain 2-like"/>
    <property type="match status" value="1"/>
</dbReference>
<evidence type="ECO:0000256" key="2">
    <source>
        <dbReference type="ARBA" id="ARBA00022840"/>
    </source>
</evidence>
<evidence type="ECO:0000313" key="8">
    <source>
        <dbReference type="Proteomes" id="UP000027135"/>
    </source>
</evidence>
<dbReference type="STRING" id="136037.A0A067R3W6"/>
<evidence type="ECO:0000259" key="4">
    <source>
        <dbReference type="Pfam" id="PF00004"/>
    </source>
</evidence>
<feature type="domain" description="Peroxisomal ATPase PEX1 N-terminal N-lobe" evidence="6">
    <location>
        <begin position="7"/>
        <end position="93"/>
    </location>
</feature>
<feature type="region of interest" description="Disordered" evidence="3">
    <location>
        <begin position="323"/>
        <end position="342"/>
    </location>
</feature>
<dbReference type="Gene3D" id="2.40.40.20">
    <property type="match status" value="1"/>
</dbReference>
<dbReference type="Pfam" id="PF09262">
    <property type="entry name" value="PEX-1N"/>
    <property type="match status" value="1"/>
</dbReference>
<sequence>MRDETFSVKYISVHNCFLHFSERWLEKLKGTDALACVLKQEYGSKKCGYFSWSSESHSSSNNNNNDNIVGISATYAQKLGLKDGEKVTVSLCSSISPVSRVNVTPVTADDWEILEMNSSLVQSSVLDQVRVVWSKQILVIWISRCLHLSLHVDGFDSTSAAGLLEPLSDVVVTPPGTNTSVEHTDLQTDLLRQKLQKCDDQIENLKTSQSLVSVIWNALRSYMSDSSANKEDMLVKCLCRTEAEHQTIAVLKKYNDNPLPVVYRVHPLHLPSSKLERKSEDNLLLHPYNVFVRRCCMPSVDTDYVNSRKGVLTCKLIRVSDPSGFKASRSKHGSKNDESHMHENSMVSSLGTVSASVHVLLYVIEDIYMSLSDSFKEYLDKVTVNKEIGHDSLLVSAVTRSVLGVEIGERVNLEVVDSAAMPLLSEIQITPLGNWENSTKELETLCRSYIAEQVKTHCLLINSESFLPLQATSSSTTHVLVSLLPAGVEYVILYPDIVRKCKFRVKENTSHLIYPSADKELGNNDAHSVQFGNNFQKLVSEGITTLEMSLHLTPLVTKLLPFRTNLTSDNILIVGPAGSGKTTLARTICKELGKPPYFVHSIEIQCKHLKGMLHVLFR</sequence>
<keyword evidence="2" id="KW-0067">ATP-binding</keyword>
<keyword evidence="1" id="KW-0547">Nucleotide-binding</keyword>
<dbReference type="InParanoid" id="A0A067R3W6"/>
<name>A0A067R3W6_ZOONE</name>
<proteinExistence type="predicted"/>
<organism evidence="7 8">
    <name type="scientific">Zootermopsis nevadensis</name>
    <name type="common">Dampwood termite</name>
    <dbReference type="NCBI Taxonomy" id="136037"/>
    <lineage>
        <taxon>Eukaryota</taxon>
        <taxon>Metazoa</taxon>
        <taxon>Ecdysozoa</taxon>
        <taxon>Arthropoda</taxon>
        <taxon>Hexapoda</taxon>
        <taxon>Insecta</taxon>
        <taxon>Pterygota</taxon>
        <taxon>Neoptera</taxon>
        <taxon>Polyneoptera</taxon>
        <taxon>Dictyoptera</taxon>
        <taxon>Blattodea</taxon>
        <taxon>Blattoidea</taxon>
        <taxon>Termitoidae</taxon>
        <taxon>Termopsidae</taxon>
        <taxon>Zootermopsis</taxon>
    </lineage>
</organism>
<dbReference type="InterPro" id="IPR029067">
    <property type="entry name" value="CDC48_domain_2-like_sf"/>
</dbReference>
<dbReference type="Gene3D" id="3.10.330.10">
    <property type="match status" value="1"/>
</dbReference>
<evidence type="ECO:0000256" key="1">
    <source>
        <dbReference type="ARBA" id="ARBA00022741"/>
    </source>
</evidence>
<dbReference type="AlphaFoldDB" id="A0A067R3W6"/>